<evidence type="ECO:0000256" key="6">
    <source>
        <dbReference type="ARBA" id="ARBA00023157"/>
    </source>
</evidence>
<dbReference type="AlphaFoldDB" id="A0A8T0ABW6"/>
<feature type="signal peptide" evidence="10">
    <location>
        <begin position="1"/>
        <end position="17"/>
    </location>
</feature>
<dbReference type="SUPFAM" id="SSF48726">
    <property type="entry name" value="Immunoglobulin"/>
    <property type="match status" value="2"/>
</dbReference>
<dbReference type="OrthoDB" id="8825892at2759"/>
<keyword evidence="7" id="KW-0393">Immunoglobulin domain</keyword>
<evidence type="ECO:0000256" key="5">
    <source>
        <dbReference type="ARBA" id="ARBA00023136"/>
    </source>
</evidence>
<feature type="compositionally biased region" description="Basic and acidic residues" evidence="8">
    <location>
        <begin position="299"/>
        <end position="309"/>
    </location>
</feature>
<dbReference type="Pfam" id="PF13927">
    <property type="entry name" value="Ig_3"/>
    <property type="match status" value="1"/>
</dbReference>
<dbReference type="InterPro" id="IPR013106">
    <property type="entry name" value="Ig_V-set"/>
</dbReference>
<feature type="chain" id="PRO_5035847234" description="Ig-like domain-containing protein" evidence="10">
    <location>
        <begin position="18"/>
        <end position="457"/>
    </location>
</feature>
<dbReference type="SMART" id="SM00408">
    <property type="entry name" value="IGc2"/>
    <property type="match status" value="1"/>
</dbReference>
<keyword evidence="3 10" id="KW-0732">Signal</keyword>
<feature type="compositionally biased region" description="Basic and acidic residues" evidence="8">
    <location>
        <begin position="319"/>
        <end position="445"/>
    </location>
</feature>
<feature type="domain" description="Ig-like" evidence="11">
    <location>
        <begin position="16"/>
        <end position="137"/>
    </location>
</feature>
<dbReference type="InterPro" id="IPR042474">
    <property type="entry name" value="A33"/>
</dbReference>
<dbReference type="InterPro" id="IPR003598">
    <property type="entry name" value="Ig_sub2"/>
</dbReference>
<keyword evidence="2 9" id="KW-0812">Transmembrane</keyword>
<evidence type="ECO:0000256" key="3">
    <source>
        <dbReference type="ARBA" id="ARBA00022729"/>
    </source>
</evidence>
<dbReference type="PANTHER" id="PTHR44969:SF1">
    <property type="entry name" value="CELL SURFACE A33 ANTIGEN"/>
    <property type="match status" value="1"/>
</dbReference>
<dbReference type="SMART" id="SM00409">
    <property type="entry name" value="IG"/>
    <property type="match status" value="2"/>
</dbReference>
<sequence>MILKVYSLCAVIHLVSSLTVDIPLPKYEFARGGDAVLPCFFKPLKPTNPSIFITWTVHADNTEDADLDILTYYHFSSTPPQLDINEDYIKRASFLPDIPNGWANLTLASLTSKDSRVFQCEVKIPSDTQGKQADTTSLVVLVAPSKPICTIQGTAEFYQNISLTCVSTEGTPTPTYKWQRYDVSNNPKENPPKATDVNGVLSLYNISVDTSGYYICTSTNKIRSESCNLTLSVMPYSMKLGSTAGIIGGCAAGLIILIVVACCCYHRRKKAKHVEYAMGSQEHVEYTDVEPQKIEMREERHVEGKADMRDEQEEGSEPYDDRRDRDKLQSRPDNRQYDPERYDDRRSDRYDDRRSDRYDDRYDDRRSDRYDDRRSDRNDDRRSDRNDDRRSDRYDDRRSDRYDDRRSDYDDHRSDYDDRRSDRYDDRRGDRYDDRRRDRLDDRSRPPIIPANKPTRG</sequence>
<evidence type="ECO:0000259" key="11">
    <source>
        <dbReference type="PROSITE" id="PS50835"/>
    </source>
</evidence>
<evidence type="ECO:0000313" key="13">
    <source>
        <dbReference type="Proteomes" id="UP000606274"/>
    </source>
</evidence>
<keyword evidence="5 9" id="KW-0472">Membrane</keyword>
<evidence type="ECO:0000256" key="9">
    <source>
        <dbReference type="SAM" id="Phobius"/>
    </source>
</evidence>
<feature type="domain" description="Ig-like" evidence="11">
    <location>
        <begin position="144"/>
        <end position="232"/>
    </location>
</feature>
<evidence type="ECO:0000256" key="8">
    <source>
        <dbReference type="SAM" id="MobiDB-lite"/>
    </source>
</evidence>
<feature type="region of interest" description="Disordered" evidence="8">
    <location>
        <begin position="299"/>
        <end position="457"/>
    </location>
</feature>
<dbReference type="InterPro" id="IPR013783">
    <property type="entry name" value="Ig-like_fold"/>
</dbReference>
<comment type="caution">
    <text evidence="12">The sequence shown here is derived from an EMBL/GenBank/DDBJ whole genome shotgun (WGS) entry which is preliminary data.</text>
</comment>
<comment type="subcellular location">
    <subcellularLocation>
        <location evidence="1">Membrane</location>
        <topology evidence="1">Single-pass type I membrane protein</topology>
    </subcellularLocation>
</comment>
<dbReference type="PANTHER" id="PTHR44969">
    <property type="entry name" value="CELL SURFACE A33 ANTIGEN"/>
    <property type="match status" value="1"/>
</dbReference>
<dbReference type="Proteomes" id="UP000606274">
    <property type="component" value="Unassembled WGS sequence"/>
</dbReference>
<keyword evidence="4 9" id="KW-1133">Transmembrane helix</keyword>
<evidence type="ECO:0000256" key="1">
    <source>
        <dbReference type="ARBA" id="ARBA00004479"/>
    </source>
</evidence>
<gene>
    <name evidence="12" type="ORF">HF521_012990</name>
</gene>
<reference evidence="12" key="1">
    <citation type="submission" date="2020-08" db="EMBL/GenBank/DDBJ databases">
        <title>Chromosome-level assembly of Southern catfish (Silurus meridionalis) provides insights into visual adaptation to the nocturnal and benthic lifestyles.</title>
        <authorList>
            <person name="Zhang Y."/>
            <person name="Wang D."/>
            <person name="Peng Z."/>
        </authorList>
    </citation>
    <scope>NUCLEOTIDE SEQUENCE</scope>
    <source>
        <strain evidence="12">SWU-2019-XX</strain>
        <tissue evidence="12">Muscle</tissue>
    </source>
</reference>
<evidence type="ECO:0000256" key="2">
    <source>
        <dbReference type="ARBA" id="ARBA00022692"/>
    </source>
</evidence>
<dbReference type="InterPro" id="IPR007110">
    <property type="entry name" value="Ig-like_dom"/>
</dbReference>
<dbReference type="GO" id="GO:0005886">
    <property type="term" value="C:plasma membrane"/>
    <property type="evidence" value="ECO:0007669"/>
    <property type="project" value="InterPro"/>
</dbReference>
<evidence type="ECO:0000313" key="12">
    <source>
        <dbReference type="EMBL" id="KAF7689637.1"/>
    </source>
</evidence>
<feature type="transmembrane region" description="Helical" evidence="9">
    <location>
        <begin position="244"/>
        <end position="265"/>
    </location>
</feature>
<dbReference type="InterPro" id="IPR003599">
    <property type="entry name" value="Ig_sub"/>
</dbReference>
<dbReference type="EMBL" id="JABFDY010000024">
    <property type="protein sequence ID" value="KAF7689637.1"/>
    <property type="molecule type" value="Genomic_DNA"/>
</dbReference>
<keyword evidence="6" id="KW-1015">Disulfide bond</keyword>
<name>A0A8T0ABW6_SILME</name>
<protein>
    <recommendedName>
        <fullName evidence="11">Ig-like domain-containing protein</fullName>
    </recommendedName>
</protein>
<keyword evidence="13" id="KW-1185">Reference proteome</keyword>
<accession>A0A8T0ABW6</accession>
<evidence type="ECO:0000256" key="7">
    <source>
        <dbReference type="ARBA" id="ARBA00023319"/>
    </source>
</evidence>
<dbReference type="PROSITE" id="PS50835">
    <property type="entry name" value="IG_LIKE"/>
    <property type="match status" value="2"/>
</dbReference>
<dbReference type="Pfam" id="PF07686">
    <property type="entry name" value="V-set"/>
    <property type="match status" value="1"/>
</dbReference>
<dbReference type="Gene3D" id="2.60.40.10">
    <property type="entry name" value="Immunoglobulins"/>
    <property type="match status" value="2"/>
</dbReference>
<proteinExistence type="predicted"/>
<evidence type="ECO:0000256" key="10">
    <source>
        <dbReference type="SAM" id="SignalP"/>
    </source>
</evidence>
<dbReference type="FunFam" id="2.60.40.10:FF:000095">
    <property type="entry name" value="immunoglobulin superfamily member 11 isoform X1"/>
    <property type="match status" value="1"/>
</dbReference>
<evidence type="ECO:0000256" key="4">
    <source>
        <dbReference type="ARBA" id="ARBA00022989"/>
    </source>
</evidence>
<dbReference type="InterPro" id="IPR036179">
    <property type="entry name" value="Ig-like_dom_sf"/>
</dbReference>
<organism evidence="12 13">
    <name type="scientific">Silurus meridionalis</name>
    <name type="common">Southern catfish</name>
    <name type="synonym">Silurus soldatovi meridionalis</name>
    <dbReference type="NCBI Taxonomy" id="175797"/>
    <lineage>
        <taxon>Eukaryota</taxon>
        <taxon>Metazoa</taxon>
        <taxon>Chordata</taxon>
        <taxon>Craniata</taxon>
        <taxon>Vertebrata</taxon>
        <taxon>Euteleostomi</taxon>
        <taxon>Actinopterygii</taxon>
        <taxon>Neopterygii</taxon>
        <taxon>Teleostei</taxon>
        <taxon>Ostariophysi</taxon>
        <taxon>Siluriformes</taxon>
        <taxon>Siluridae</taxon>
        <taxon>Silurus</taxon>
    </lineage>
</organism>